<evidence type="ECO:0000313" key="2">
    <source>
        <dbReference type="Proteomes" id="UP001480595"/>
    </source>
</evidence>
<dbReference type="GeneID" id="92090959"/>
<sequence>MEEDAGHEQYAFLAEQVLQRKYTRYSKQTPEQKAISKKLGYPAHFEKARIGIEVNARFSEQIAQIAREDYRTGSRALEDDEDAEFGVVDLTFGHISRDWSTQGVKER</sequence>
<protein>
    <submittedName>
        <fullName evidence="1">Uncharacterized protein</fullName>
    </submittedName>
</protein>
<proteinExistence type="predicted"/>
<accession>A0ABR1VF59</accession>
<organism evidence="1 2">
    <name type="scientific">Apiospora phragmitis</name>
    <dbReference type="NCBI Taxonomy" id="2905665"/>
    <lineage>
        <taxon>Eukaryota</taxon>
        <taxon>Fungi</taxon>
        <taxon>Dikarya</taxon>
        <taxon>Ascomycota</taxon>
        <taxon>Pezizomycotina</taxon>
        <taxon>Sordariomycetes</taxon>
        <taxon>Xylariomycetidae</taxon>
        <taxon>Amphisphaeriales</taxon>
        <taxon>Apiosporaceae</taxon>
        <taxon>Apiospora</taxon>
    </lineage>
</organism>
<dbReference type="Proteomes" id="UP001480595">
    <property type="component" value="Unassembled WGS sequence"/>
</dbReference>
<dbReference type="EMBL" id="JAQQWL010000006">
    <property type="protein sequence ID" value="KAK8069871.1"/>
    <property type="molecule type" value="Genomic_DNA"/>
</dbReference>
<name>A0ABR1VF59_9PEZI</name>
<dbReference type="RefSeq" id="XP_066717165.1">
    <property type="nucleotide sequence ID" value="XM_066857896.1"/>
</dbReference>
<comment type="caution">
    <text evidence="1">The sequence shown here is derived from an EMBL/GenBank/DDBJ whole genome shotgun (WGS) entry which is preliminary data.</text>
</comment>
<reference evidence="1 2" key="1">
    <citation type="submission" date="2023-01" db="EMBL/GenBank/DDBJ databases">
        <title>Analysis of 21 Apiospora genomes using comparative genomics revels a genus with tremendous synthesis potential of carbohydrate active enzymes and secondary metabolites.</title>
        <authorList>
            <person name="Sorensen T."/>
        </authorList>
    </citation>
    <scope>NUCLEOTIDE SEQUENCE [LARGE SCALE GENOMIC DNA]</scope>
    <source>
        <strain evidence="1 2">CBS 135458</strain>
    </source>
</reference>
<evidence type="ECO:0000313" key="1">
    <source>
        <dbReference type="EMBL" id="KAK8069871.1"/>
    </source>
</evidence>
<keyword evidence="2" id="KW-1185">Reference proteome</keyword>
<gene>
    <name evidence="1" type="ORF">PG994_006487</name>
</gene>